<dbReference type="SUPFAM" id="SSF46689">
    <property type="entry name" value="Homeodomain-like"/>
    <property type="match status" value="1"/>
</dbReference>
<evidence type="ECO:0000256" key="1">
    <source>
        <dbReference type="ARBA" id="ARBA00023015"/>
    </source>
</evidence>
<protein>
    <submittedName>
        <fullName evidence="6">TetR/AcrR family transcriptional regulator</fullName>
    </submittedName>
</protein>
<dbReference type="PRINTS" id="PR00455">
    <property type="entry name" value="HTHTETR"/>
</dbReference>
<evidence type="ECO:0000313" key="7">
    <source>
        <dbReference type="Proteomes" id="UP001196509"/>
    </source>
</evidence>
<comment type="caution">
    <text evidence="6">The sequence shown here is derived from an EMBL/GenBank/DDBJ whole genome shotgun (WGS) entry which is preliminary data.</text>
</comment>
<dbReference type="SUPFAM" id="SSF48498">
    <property type="entry name" value="Tetracyclin repressor-like, C-terminal domain"/>
    <property type="match status" value="1"/>
</dbReference>
<dbReference type="InterPro" id="IPR041490">
    <property type="entry name" value="KstR2_TetR_C"/>
</dbReference>
<keyword evidence="2 4" id="KW-0238">DNA-binding</keyword>
<keyword evidence="1" id="KW-0805">Transcription regulation</keyword>
<dbReference type="GO" id="GO:0000976">
    <property type="term" value="F:transcription cis-regulatory region binding"/>
    <property type="evidence" value="ECO:0007669"/>
    <property type="project" value="TreeGrafter"/>
</dbReference>
<dbReference type="PANTHER" id="PTHR30055">
    <property type="entry name" value="HTH-TYPE TRANSCRIPTIONAL REGULATOR RUTR"/>
    <property type="match status" value="1"/>
</dbReference>
<dbReference type="Proteomes" id="UP001196509">
    <property type="component" value="Unassembled WGS sequence"/>
</dbReference>
<dbReference type="AlphaFoldDB" id="A0AAE2ZIY8"/>
<dbReference type="Pfam" id="PF17932">
    <property type="entry name" value="TetR_C_24"/>
    <property type="match status" value="1"/>
</dbReference>
<dbReference type="RefSeq" id="WP_220227473.1">
    <property type="nucleotide sequence ID" value="NZ_JAICBX010000001.1"/>
</dbReference>
<reference evidence="6" key="1">
    <citation type="submission" date="2021-08" db="EMBL/GenBank/DDBJ databases">
        <title>Hoeflea bacterium WL0058 sp. nov., isolated from the sediment.</title>
        <authorList>
            <person name="Wang L."/>
            <person name="Zhang D."/>
        </authorList>
    </citation>
    <scope>NUCLEOTIDE SEQUENCE</scope>
    <source>
        <strain evidence="6">WL0058</strain>
    </source>
</reference>
<name>A0AAE2ZIY8_9HYPH</name>
<dbReference type="InterPro" id="IPR036271">
    <property type="entry name" value="Tet_transcr_reg_TetR-rel_C_sf"/>
</dbReference>
<dbReference type="Gene3D" id="1.10.10.60">
    <property type="entry name" value="Homeodomain-like"/>
    <property type="match status" value="1"/>
</dbReference>
<evidence type="ECO:0000259" key="5">
    <source>
        <dbReference type="PROSITE" id="PS50977"/>
    </source>
</evidence>
<evidence type="ECO:0000256" key="3">
    <source>
        <dbReference type="ARBA" id="ARBA00023163"/>
    </source>
</evidence>
<dbReference type="PANTHER" id="PTHR30055:SF234">
    <property type="entry name" value="HTH-TYPE TRANSCRIPTIONAL REGULATOR BETI"/>
    <property type="match status" value="1"/>
</dbReference>
<dbReference type="PROSITE" id="PS50977">
    <property type="entry name" value="HTH_TETR_2"/>
    <property type="match status" value="1"/>
</dbReference>
<dbReference type="Gene3D" id="1.10.357.10">
    <property type="entry name" value="Tetracycline Repressor, domain 2"/>
    <property type="match status" value="1"/>
</dbReference>
<dbReference type="InterPro" id="IPR001647">
    <property type="entry name" value="HTH_TetR"/>
</dbReference>
<evidence type="ECO:0000256" key="4">
    <source>
        <dbReference type="PROSITE-ProRule" id="PRU00335"/>
    </source>
</evidence>
<keyword evidence="7" id="KW-1185">Reference proteome</keyword>
<organism evidence="6 7">
    <name type="scientific">Flavimaribacter sediminis</name>
    <dbReference type="NCBI Taxonomy" id="2865987"/>
    <lineage>
        <taxon>Bacteria</taxon>
        <taxon>Pseudomonadati</taxon>
        <taxon>Pseudomonadota</taxon>
        <taxon>Alphaproteobacteria</taxon>
        <taxon>Hyphomicrobiales</taxon>
        <taxon>Rhizobiaceae</taxon>
        <taxon>Flavimaribacter</taxon>
    </lineage>
</organism>
<accession>A0AAE2ZIY8</accession>
<feature type="DNA-binding region" description="H-T-H motif" evidence="4">
    <location>
        <begin position="36"/>
        <end position="55"/>
    </location>
</feature>
<feature type="domain" description="HTH tetR-type" evidence="5">
    <location>
        <begin position="13"/>
        <end position="73"/>
    </location>
</feature>
<dbReference type="EMBL" id="JAICBX010000001">
    <property type="protein sequence ID" value="MBW8636824.1"/>
    <property type="molecule type" value="Genomic_DNA"/>
</dbReference>
<gene>
    <name evidence="6" type="ORF">K1W69_06465</name>
</gene>
<proteinExistence type="predicted"/>
<dbReference type="GO" id="GO:0003700">
    <property type="term" value="F:DNA-binding transcription factor activity"/>
    <property type="evidence" value="ECO:0007669"/>
    <property type="project" value="TreeGrafter"/>
</dbReference>
<dbReference type="InterPro" id="IPR050109">
    <property type="entry name" value="HTH-type_TetR-like_transc_reg"/>
</dbReference>
<keyword evidence="3" id="KW-0804">Transcription</keyword>
<sequence length="218" mass="24677">MSVTSDSEIGTARIHQEEILEAAALCFMERGYNASSIDDVARRLGSTKGRIYHHYRSKADLFADVYRYGMELNAAAIKPLCGAYDDPVEKLKAMAKVHCLTMLRTRPFQRCVWEGVSLLMRGATTPEQRETLVELQGLRESYAIRFREVIEDARESGKTDFESSGIATQIFLMALNSPIFWYSPRDTDDDEQLNEIASRCTRFALQGLGIGKEYLQDV</sequence>
<evidence type="ECO:0000313" key="6">
    <source>
        <dbReference type="EMBL" id="MBW8636824.1"/>
    </source>
</evidence>
<evidence type="ECO:0000256" key="2">
    <source>
        <dbReference type="ARBA" id="ARBA00023125"/>
    </source>
</evidence>
<dbReference type="Pfam" id="PF00440">
    <property type="entry name" value="TetR_N"/>
    <property type="match status" value="1"/>
</dbReference>
<dbReference type="InterPro" id="IPR009057">
    <property type="entry name" value="Homeodomain-like_sf"/>
</dbReference>